<dbReference type="EMBL" id="PDUG01000005">
    <property type="protein sequence ID" value="PIC29695.1"/>
    <property type="molecule type" value="Genomic_DNA"/>
</dbReference>
<evidence type="ECO:0000259" key="1">
    <source>
        <dbReference type="PROSITE" id="PS50181"/>
    </source>
</evidence>
<keyword evidence="3" id="KW-1185">Reference proteome</keyword>
<sequence length="342" mass="40259">MPSIIEMPELVLEKIIEFSDFKSVLALREVCRDFRNFIENLSDTKLPDSKFEAITLCTFNKHRRKSDMFLTYEEEYGFRRQFYSVMEKSRSINGKTTILENSNIVDVAVQDLETVLKFQKSDLECLSFHFGDFQHHNNSLIHTLPDKLTTMLGKLNRRIKTKEFSLKVNHQSQIVPILRNADPDTLERLSLYSTGDMEIEIDDIVGTEQWKHAESIHCEPYLTNLKMEDVCHFSRISLKTNSVTARDMDTLKKTFLSSSELMRYEFESRNFNEQELSNIWGPAFGFESASHWYFQMKEWQVLDFVVRRELMGRDRRCYCLNFDIIDMEDVPDGAVIHAYNEN</sequence>
<protein>
    <recommendedName>
        <fullName evidence="1">F-box domain-containing protein</fullName>
    </recommendedName>
</protein>
<dbReference type="PANTHER" id="PTHR23015">
    <property type="entry name" value="UNCHARACTERIZED C.ELEGANS PROTEIN"/>
    <property type="match status" value="1"/>
</dbReference>
<dbReference type="GO" id="GO:0045087">
    <property type="term" value="P:innate immune response"/>
    <property type="evidence" value="ECO:0007669"/>
    <property type="project" value="TreeGrafter"/>
</dbReference>
<dbReference type="InterPro" id="IPR001810">
    <property type="entry name" value="F-box_dom"/>
</dbReference>
<dbReference type="Proteomes" id="UP000230233">
    <property type="component" value="Chromosome V"/>
</dbReference>
<proteinExistence type="predicted"/>
<name>A0A2G5TQX3_9PELO</name>
<dbReference type="SMART" id="SM00256">
    <property type="entry name" value="FBOX"/>
    <property type="match status" value="1"/>
</dbReference>
<dbReference type="CDD" id="cd22150">
    <property type="entry name" value="F-box_CeFBXA-like"/>
    <property type="match status" value="1"/>
</dbReference>
<evidence type="ECO:0000313" key="2">
    <source>
        <dbReference type="EMBL" id="PIC29695.1"/>
    </source>
</evidence>
<dbReference type="PROSITE" id="PS50181">
    <property type="entry name" value="FBOX"/>
    <property type="match status" value="1"/>
</dbReference>
<accession>A0A2G5TQX3</accession>
<dbReference type="AlphaFoldDB" id="A0A2G5TQX3"/>
<feature type="domain" description="F-box" evidence="1">
    <location>
        <begin position="1"/>
        <end position="54"/>
    </location>
</feature>
<dbReference type="Pfam" id="PF00646">
    <property type="entry name" value="F-box"/>
    <property type="match status" value="1"/>
</dbReference>
<dbReference type="PANTHER" id="PTHR23015:SF4">
    <property type="entry name" value="DUF38 DOMAIN-CONTAINING PROTEIN-RELATED"/>
    <property type="match status" value="1"/>
</dbReference>
<organism evidence="2 3">
    <name type="scientific">Caenorhabditis nigoni</name>
    <dbReference type="NCBI Taxonomy" id="1611254"/>
    <lineage>
        <taxon>Eukaryota</taxon>
        <taxon>Metazoa</taxon>
        <taxon>Ecdysozoa</taxon>
        <taxon>Nematoda</taxon>
        <taxon>Chromadorea</taxon>
        <taxon>Rhabditida</taxon>
        <taxon>Rhabditina</taxon>
        <taxon>Rhabditomorpha</taxon>
        <taxon>Rhabditoidea</taxon>
        <taxon>Rhabditidae</taxon>
        <taxon>Peloderinae</taxon>
        <taxon>Caenorhabditis</taxon>
    </lineage>
</organism>
<gene>
    <name evidence="2" type="primary">Cnig_chr_V.g21200</name>
    <name evidence="2" type="ORF">B9Z55_021200</name>
</gene>
<dbReference type="Pfam" id="PF01827">
    <property type="entry name" value="FTH"/>
    <property type="match status" value="1"/>
</dbReference>
<comment type="caution">
    <text evidence="2">The sequence shown here is derived from an EMBL/GenBank/DDBJ whole genome shotgun (WGS) entry which is preliminary data.</text>
</comment>
<dbReference type="InterPro" id="IPR036047">
    <property type="entry name" value="F-box-like_dom_sf"/>
</dbReference>
<reference evidence="3" key="1">
    <citation type="submission" date="2017-10" db="EMBL/GenBank/DDBJ databases">
        <title>Rapid genome shrinkage in a self-fertile nematode reveals novel sperm competition proteins.</title>
        <authorList>
            <person name="Yin D."/>
            <person name="Schwarz E.M."/>
            <person name="Thomas C.G."/>
            <person name="Felde R.L."/>
            <person name="Korf I.F."/>
            <person name="Cutter A.D."/>
            <person name="Schartner C.M."/>
            <person name="Ralston E.J."/>
            <person name="Meyer B.J."/>
            <person name="Haag E.S."/>
        </authorList>
    </citation>
    <scope>NUCLEOTIDE SEQUENCE [LARGE SCALE GENOMIC DNA]</scope>
    <source>
        <strain evidence="3">JU1422</strain>
    </source>
</reference>
<dbReference type="InterPro" id="IPR040161">
    <property type="entry name" value="FB224"/>
</dbReference>
<dbReference type="InterPro" id="IPR002900">
    <property type="entry name" value="DUF38/FTH_CAE_spp"/>
</dbReference>
<dbReference type="SUPFAM" id="SSF81383">
    <property type="entry name" value="F-box domain"/>
    <property type="match status" value="1"/>
</dbReference>
<evidence type="ECO:0000313" key="3">
    <source>
        <dbReference type="Proteomes" id="UP000230233"/>
    </source>
</evidence>